<keyword evidence="3" id="KW-0804">Transcription</keyword>
<evidence type="ECO:0000256" key="1">
    <source>
        <dbReference type="ARBA" id="ARBA00023015"/>
    </source>
</evidence>
<dbReference type="PANTHER" id="PTHR46796">
    <property type="entry name" value="HTH-TYPE TRANSCRIPTIONAL ACTIVATOR RHAS-RELATED"/>
    <property type="match status" value="1"/>
</dbReference>
<evidence type="ECO:0000256" key="2">
    <source>
        <dbReference type="ARBA" id="ARBA00023125"/>
    </source>
</evidence>
<dbReference type="GO" id="GO:0003700">
    <property type="term" value="F:DNA-binding transcription factor activity"/>
    <property type="evidence" value="ECO:0007669"/>
    <property type="project" value="InterPro"/>
</dbReference>
<dbReference type="InterPro" id="IPR009057">
    <property type="entry name" value="Homeodomain-like_sf"/>
</dbReference>
<dbReference type="SUPFAM" id="SSF46689">
    <property type="entry name" value="Homeodomain-like"/>
    <property type="match status" value="2"/>
</dbReference>
<name>A0A6F8U0T6_9GAMM</name>
<reference evidence="5 6" key="1">
    <citation type="submission" date="2020-03" db="EMBL/GenBank/DDBJ databases">
        <title>Complete Genome Sequence of Halomonas hydrothermalis Strain Slthf2, Halophilic Bacterium Isolated from Deep-Sea Hydrothermal-Vent Environments.</title>
        <authorList>
            <person name="Takeyama N."/>
            <person name="Huang M."/>
            <person name="Sato K."/>
            <person name="Galipon J."/>
            <person name="Arakawa K."/>
        </authorList>
    </citation>
    <scope>NUCLEOTIDE SEQUENCE [LARGE SCALE GENOMIC DNA]</scope>
    <source>
        <strain evidence="5 6">Slthf2</strain>
    </source>
</reference>
<sequence length="280" mass="31687">MGACSLFNCQTFYSASVNVEPNGMFMVQFELHNRNLAPEQVSHSHDFHQLILATCGVTELAMEGQSERVTARRGCLIPSSRHHEYQGDGGNRTLVLDIPVKHLAVLEKGSEIERLFDKPRFFTVPPALNQLTHALTNQLEQCPALQNEIAVLLLRALYMYLQDEPKQVADQIGVRCISERLDLERLDAWLDQHLADDIRVEQLAALCALSPGHFHACFRDLTGVTPLAYVQRRRLEHARTLVRHSALSLGHIAMLVGFRDQGSFSRAYRRYFEIAPSSDR</sequence>
<dbReference type="InterPro" id="IPR037923">
    <property type="entry name" value="HTH-like"/>
</dbReference>
<dbReference type="Pfam" id="PF12833">
    <property type="entry name" value="HTH_18"/>
    <property type="match status" value="1"/>
</dbReference>
<dbReference type="Proteomes" id="UP000502259">
    <property type="component" value="Chromosome"/>
</dbReference>
<dbReference type="PANTHER" id="PTHR46796:SF10">
    <property type="entry name" value="TRANSCRIPTIONAL ACTIVATOR FEAR"/>
    <property type="match status" value="1"/>
</dbReference>
<evidence type="ECO:0000313" key="5">
    <source>
        <dbReference type="EMBL" id="BCB06814.1"/>
    </source>
</evidence>
<dbReference type="PROSITE" id="PS01124">
    <property type="entry name" value="HTH_ARAC_FAMILY_2"/>
    <property type="match status" value="1"/>
</dbReference>
<keyword evidence="2" id="KW-0238">DNA-binding</keyword>
<dbReference type="GO" id="GO:0043565">
    <property type="term" value="F:sequence-specific DNA binding"/>
    <property type="evidence" value="ECO:0007669"/>
    <property type="project" value="InterPro"/>
</dbReference>
<protein>
    <submittedName>
        <fullName evidence="5">Proline utilization regulator</fullName>
    </submittedName>
</protein>
<proteinExistence type="predicted"/>
<organism evidence="5 6">
    <name type="scientific">Halomonas hydrothermalis</name>
    <dbReference type="NCBI Taxonomy" id="115561"/>
    <lineage>
        <taxon>Bacteria</taxon>
        <taxon>Pseudomonadati</taxon>
        <taxon>Pseudomonadota</taxon>
        <taxon>Gammaproteobacteria</taxon>
        <taxon>Oceanospirillales</taxon>
        <taxon>Halomonadaceae</taxon>
        <taxon>Halomonas</taxon>
    </lineage>
</organism>
<dbReference type="Gene3D" id="1.10.10.60">
    <property type="entry name" value="Homeodomain-like"/>
    <property type="match status" value="2"/>
</dbReference>
<keyword evidence="6" id="KW-1185">Reference proteome</keyword>
<dbReference type="SUPFAM" id="SSF51215">
    <property type="entry name" value="Regulatory protein AraC"/>
    <property type="match status" value="1"/>
</dbReference>
<accession>A0A6F8U0T6</accession>
<keyword evidence="1" id="KW-0805">Transcription regulation</keyword>
<dbReference type="AlphaFoldDB" id="A0A6F8U0T6"/>
<dbReference type="InterPro" id="IPR050204">
    <property type="entry name" value="AraC_XylS_family_regulators"/>
</dbReference>
<dbReference type="SMART" id="SM00342">
    <property type="entry name" value="HTH_ARAC"/>
    <property type="match status" value="1"/>
</dbReference>
<evidence type="ECO:0000259" key="4">
    <source>
        <dbReference type="PROSITE" id="PS01124"/>
    </source>
</evidence>
<feature type="domain" description="HTH araC/xylS-type" evidence="4">
    <location>
        <begin position="184"/>
        <end position="280"/>
    </location>
</feature>
<evidence type="ECO:0000313" key="6">
    <source>
        <dbReference type="Proteomes" id="UP000502259"/>
    </source>
</evidence>
<evidence type="ECO:0000256" key="3">
    <source>
        <dbReference type="ARBA" id="ARBA00023163"/>
    </source>
</evidence>
<dbReference type="EMBL" id="AP022843">
    <property type="protein sequence ID" value="BCB06814.1"/>
    <property type="molecule type" value="Genomic_DNA"/>
</dbReference>
<dbReference type="InterPro" id="IPR018060">
    <property type="entry name" value="HTH_AraC"/>
</dbReference>
<gene>
    <name evidence="5" type="primary">pruR</name>
    <name evidence="5" type="ORF">HHSLTHF2_07040</name>
</gene>